<gene>
    <name evidence="11" type="ORF">ADH67_01140</name>
</gene>
<evidence type="ECO:0000313" key="11">
    <source>
        <dbReference type="EMBL" id="OXE50938.1"/>
    </source>
</evidence>
<reference evidence="12" key="1">
    <citation type="submission" date="2017-05" db="EMBL/GenBank/DDBJ databases">
        <title>Improved OligoMM genomes.</title>
        <authorList>
            <person name="Garzetti D."/>
        </authorList>
    </citation>
    <scope>NUCLEOTIDE SEQUENCE [LARGE SCALE GENOMIC DNA]</scope>
    <source>
        <strain evidence="12">YL45</strain>
    </source>
</reference>
<dbReference type="Gene3D" id="3.40.50.10090">
    <property type="match status" value="2"/>
</dbReference>
<dbReference type="AlphaFoldDB" id="A0A227KR86"/>
<dbReference type="RefSeq" id="WP_066590874.1">
    <property type="nucleotide sequence ID" value="NZ_CAJTBZ010000023.1"/>
</dbReference>
<evidence type="ECO:0000256" key="4">
    <source>
        <dbReference type="ARBA" id="ARBA00023239"/>
    </source>
</evidence>
<dbReference type="Proteomes" id="UP000214610">
    <property type="component" value="Unassembled WGS sequence"/>
</dbReference>
<keyword evidence="4 9" id="KW-0456">Lyase</keyword>
<dbReference type="EMBL" id="NHMP01000001">
    <property type="protein sequence ID" value="OXE50938.1"/>
    <property type="molecule type" value="Genomic_DNA"/>
</dbReference>
<dbReference type="GeneID" id="78363128"/>
<sequence length="250" mass="27119">MKKVILTKPGNASKEISKQLEKAGLSKDALLVWPAFSFRKPYAPDTETILNGADLGAVLVVVSPTAAQFLYDQLPNLPKDTQFAAVGEPTAKKIEALYKPIKPVIFPSGSVDVSGSERLFEVFEAMGLPERVVIVRGQTGRGYLFEALQERGVSVSKAVIYERVPFQLSTSEKAKVSPSDALIVLVTSTDAVNHLWESLGQEFADSLRNAAYFTIHHRIAERLKSLGAGKVTIYDSAKDNIVQLIAGTAS</sequence>
<evidence type="ECO:0000256" key="6">
    <source>
        <dbReference type="ARBA" id="ARBA00037589"/>
    </source>
</evidence>
<comment type="caution">
    <text evidence="11">The sequence shown here is derived from an EMBL/GenBank/DDBJ whole genome shotgun (WGS) entry which is preliminary data.</text>
</comment>
<protein>
    <recommendedName>
        <fullName evidence="7 9">Uroporphyrinogen-III synthase</fullName>
        <ecNumber evidence="3 9">4.2.1.75</ecNumber>
    </recommendedName>
</protein>
<dbReference type="GO" id="GO:0006782">
    <property type="term" value="P:protoporphyrinogen IX biosynthetic process"/>
    <property type="evidence" value="ECO:0007669"/>
    <property type="project" value="UniProtKB-UniRule"/>
</dbReference>
<comment type="catalytic activity">
    <reaction evidence="8 9">
        <text>hydroxymethylbilane = uroporphyrinogen III + H2O</text>
        <dbReference type="Rhea" id="RHEA:18965"/>
        <dbReference type="ChEBI" id="CHEBI:15377"/>
        <dbReference type="ChEBI" id="CHEBI:57308"/>
        <dbReference type="ChEBI" id="CHEBI:57845"/>
        <dbReference type="EC" id="4.2.1.75"/>
    </reaction>
</comment>
<evidence type="ECO:0000256" key="3">
    <source>
        <dbReference type="ARBA" id="ARBA00013109"/>
    </source>
</evidence>
<comment type="function">
    <text evidence="6 9">Catalyzes cyclization of the linear tetrapyrrole, hydroxymethylbilane, to the macrocyclic uroporphyrinogen III.</text>
</comment>
<evidence type="ECO:0000313" key="12">
    <source>
        <dbReference type="Proteomes" id="UP000214610"/>
    </source>
</evidence>
<dbReference type="InterPro" id="IPR036108">
    <property type="entry name" value="4pyrrol_syn_uPrphyn_synt_sf"/>
</dbReference>
<dbReference type="InterPro" id="IPR039793">
    <property type="entry name" value="UROS/Hem4"/>
</dbReference>
<keyword evidence="5 9" id="KW-0627">Porphyrin biosynthesis</keyword>
<dbReference type="PANTHER" id="PTHR38042">
    <property type="entry name" value="UROPORPHYRINOGEN-III SYNTHASE, CHLOROPLASTIC"/>
    <property type="match status" value="1"/>
</dbReference>
<proteinExistence type="inferred from homology"/>
<dbReference type="Pfam" id="PF02602">
    <property type="entry name" value="HEM4"/>
    <property type="match status" value="1"/>
</dbReference>
<accession>A0A227KR86</accession>
<name>A0A227KR86_9BURK</name>
<comment type="similarity">
    <text evidence="2 9">Belongs to the uroporphyrinogen-III synthase family.</text>
</comment>
<dbReference type="CDD" id="cd06578">
    <property type="entry name" value="HemD"/>
    <property type="match status" value="1"/>
</dbReference>
<feature type="domain" description="Tetrapyrrole biosynthesis uroporphyrinogen III synthase" evidence="10">
    <location>
        <begin position="34"/>
        <end position="233"/>
    </location>
</feature>
<evidence type="ECO:0000256" key="7">
    <source>
        <dbReference type="ARBA" id="ARBA00040167"/>
    </source>
</evidence>
<dbReference type="UniPathway" id="UPA00251">
    <property type="reaction ID" value="UER00320"/>
</dbReference>
<evidence type="ECO:0000256" key="8">
    <source>
        <dbReference type="ARBA" id="ARBA00048617"/>
    </source>
</evidence>
<dbReference type="GO" id="GO:0006780">
    <property type="term" value="P:uroporphyrinogen III biosynthetic process"/>
    <property type="evidence" value="ECO:0007669"/>
    <property type="project" value="UniProtKB-UniRule"/>
</dbReference>
<organism evidence="11 12">
    <name type="scientific">Turicimonas muris</name>
    <dbReference type="NCBI Taxonomy" id="1796652"/>
    <lineage>
        <taxon>Bacteria</taxon>
        <taxon>Pseudomonadati</taxon>
        <taxon>Pseudomonadota</taxon>
        <taxon>Betaproteobacteria</taxon>
        <taxon>Burkholderiales</taxon>
        <taxon>Sutterellaceae</taxon>
        <taxon>Turicimonas</taxon>
    </lineage>
</organism>
<dbReference type="SUPFAM" id="SSF69618">
    <property type="entry name" value="HemD-like"/>
    <property type="match status" value="1"/>
</dbReference>
<dbReference type="EC" id="4.2.1.75" evidence="3 9"/>
<evidence type="ECO:0000256" key="9">
    <source>
        <dbReference type="RuleBase" id="RU366031"/>
    </source>
</evidence>
<dbReference type="PANTHER" id="PTHR38042:SF1">
    <property type="entry name" value="UROPORPHYRINOGEN-III SYNTHASE, CHLOROPLASTIC"/>
    <property type="match status" value="1"/>
</dbReference>
<evidence type="ECO:0000256" key="5">
    <source>
        <dbReference type="ARBA" id="ARBA00023244"/>
    </source>
</evidence>
<keyword evidence="12" id="KW-1185">Reference proteome</keyword>
<comment type="pathway">
    <text evidence="1 9">Porphyrin-containing compound metabolism; protoporphyrin-IX biosynthesis; coproporphyrinogen-III from 5-aminolevulinate: step 3/4.</text>
</comment>
<evidence type="ECO:0000256" key="2">
    <source>
        <dbReference type="ARBA" id="ARBA00008133"/>
    </source>
</evidence>
<evidence type="ECO:0000256" key="1">
    <source>
        <dbReference type="ARBA" id="ARBA00004772"/>
    </source>
</evidence>
<evidence type="ECO:0000259" key="10">
    <source>
        <dbReference type="Pfam" id="PF02602"/>
    </source>
</evidence>
<dbReference type="InterPro" id="IPR003754">
    <property type="entry name" value="4pyrrol_synth_uPrphyn_synth"/>
</dbReference>
<dbReference type="GO" id="GO:0004852">
    <property type="term" value="F:uroporphyrinogen-III synthase activity"/>
    <property type="evidence" value="ECO:0007669"/>
    <property type="project" value="UniProtKB-UniRule"/>
</dbReference>